<dbReference type="AlphaFoldDB" id="A0AAE1RLL7"/>
<dbReference type="NCBIfam" id="TIGR01640">
    <property type="entry name" value="F_box_assoc_1"/>
    <property type="match status" value="1"/>
</dbReference>
<gene>
    <name evidence="3" type="ORF">RND71_026075</name>
</gene>
<dbReference type="Proteomes" id="UP001291623">
    <property type="component" value="Unassembled WGS sequence"/>
</dbReference>
<name>A0AAE1RLL7_9SOLA</name>
<proteinExistence type="predicted"/>
<evidence type="ECO:0000259" key="1">
    <source>
        <dbReference type="Pfam" id="PF00646"/>
    </source>
</evidence>
<dbReference type="InterPro" id="IPR001810">
    <property type="entry name" value="F-box_dom"/>
</dbReference>
<feature type="domain" description="F-box associated beta-propeller type 3" evidence="2">
    <location>
        <begin position="132"/>
        <end position="298"/>
    </location>
</feature>
<dbReference type="Pfam" id="PF00646">
    <property type="entry name" value="F-box"/>
    <property type="match status" value="1"/>
</dbReference>
<feature type="domain" description="F-box" evidence="1">
    <location>
        <begin position="55"/>
        <end position="89"/>
    </location>
</feature>
<reference evidence="3" key="1">
    <citation type="submission" date="2023-12" db="EMBL/GenBank/DDBJ databases">
        <title>Genome assembly of Anisodus tanguticus.</title>
        <authorList>
            <person name="Wang Y.-J."/>
        </authorList>
    </citation>
    <scope>NUCLEOTIDE SEQUENCE</scope>
    <source>
        <strain evidence="3">KB-2021</strain>
        <tissue evidence="3">Leaf</tissue>
    </source>
</reference>
<evidence type="ECO:0000259" key="2">
    <source>
        <dbReference type="Pfam" id="PF08268"/>
    </source>
</evidence>
<dbReference type="SUPFAM" id="SSF81383">
    <property type="entry name" value="F-box domain"/>
    <property type="match status" value="1"/>
</dbReference>
<protein>
    <recommendedName>
        <fullName evidence="5">F-box domain-containing protein</fullName>
    </recommendedName>
</protein>
<dbReference type="InterPro" id="IPR017451">
    <property type="entry name" value="F-box-assoc_interact_dom"/>
</dbReference>
<dbReference type="InterPro" id="IPR013187">
    <property type="entry name" value="F-box-assoc_dom_typ3"/>
</dbReference>
<comment type="caution">
    <text evidence="3">The sequence shown here is derived from an EMBL/GenBank/DDBJ whole genome shotgun (WGS) entry which is preliminary data.</text>
</comment>
<dbReference type="InterPro" id="IPR055290">
    <property type="entry name" value="At3g26010-like"/>
</dbReference>
<evidence type="ECO:0000313" key="3">
    <source>
        <dbReference type="EMBL" id="KAK4353881.1"/>
    </source>
</evidence>
<organism evidence="3 4">
    <name type="scientific">Anisodus tanguticus</name>
    <dbReference type="NCBI Taxonomy" id="243964"/>
    <lineage>
        <taxon>Eukaryota</taxon>
        <taxon>Viridiplantae</taxon>
        <taxon>Streptophyta</taxon>
        <taxon>Embryophyta</taxon>
        <taxon>Tracheophyta</taxon>
        <taxon>Spermatophyta</taxon>
        <taxon>Magnoliopsida</taxon>
        <taxon>eudicotyledons</taxon>
        <taxon>Gunneridae</taxon>
        <taxon>Pentapetalae</taxon>
        <taxon>asterids</taxon>
        <taxon>lamiids</taxon>
        <taxon>Solanales</taxon>
        <taxon>Solanaceae</taxon>
        <taxon>Solanoideae</taxon>
        <taxon>Hyoscyameae</taxon>
        <taxon>Anisodus</taxon>
    </lineage>
</organism>
<dbReference type="Pfam" id="PF08268">
    <property type="entry name" value="FBA_3"/>
    <property type="match status" value="1"/>
</dbReference>
<dbReference type="CDD" id="cd22157">
    <property type="entry name" value="F-box_AtFBW1-like"/>
    <property type="match status" value="1"/>
</dbReference>
<evidence type="ECO:0008006" key="5">
    <source>
        <dbReference type="Google" id="ProtNLM"/>
    </source>
</evidence>
<keyword evidence="4" id="KW-1185">Reference proteome</keyword>
<evidence type="ECO:0000313" key="4">
    <source>
        <dbReference type="Proteomes" id="UP001291623"/>
    </source>
</evidence>
<dbReference type="PANTHER" id="PTHR35546">
    <property type="entry name" value="F-BOX PROTEIN INTERACTION DOMAIN PROTEIN-RELATED"/>
    <property type="match status" value="1"/>
</dbReference>
<accession>A0AAE1RLL7</accession>
<dbReference type="PANTHER" id="PTHR35546:SF134">
    <property type="entry name" value="F-BOX ASSOCIATED DOMAIN-CONTAINING PROTEIN"/>
    <property type="match status" value="1"/>
</dbReference>
<dbReference type="EMBL" id="JAVYJV010000014">
    <property type="protein sequence ID" value="KAK4353881.1"/>
    <property type="molecule type" value="Genomic_DNA"/>
</dbReference>
<dbReference type="InterPro" id="IPR036047">
    <property type="entry name" value="F-box-like_dom_sf"/>
</dbReference>
<sequence>MKRQKDVQQPFIYITLFRSKDKVVLSLKMLLIRLKITKTAELEQPTSAQIVASIDDLLIEILLCLPIRSLLCFKTVSKRWLSLITNPQFSVLRHPYPNPAIGLFLPSTSVSSKPEFDYVHFDSQNPIKPPFKELKFTKDPSGISILQSCNGLLLCSSSRWRQAKRNYYVYNPTTKHYTALPKSVLGTENSKIHAISLAFDPAKSPHYKVVCVRDSVSSPQHYQIEIYSSETGPWRFSGGPFIADVNFYNGIYWNGSIHWISTSGNLTSLCYNLDLESLGVMPMPPLPDDQETTITYFGESCDHLHLIKISYPRVRFDVYEMKRDYSEWFVKYKVDLEHLATPFPSMINSYLDPDELHYYDFTMSSLVRGRREEDAFLVLAISSDCKSLRYNLLSKTYEKLHDDEGADEQFYFFGAAGAFEYIESLCCV</sequence>